<reference evidence="3" key="1">
    <citation type="submission" date="2022-07" db="EMBL/GenBank/DDBJ databases">
        <title>Phylogenomic reconstructions and comparative analyses of Kickxellomycotina fungi.</title>
        <authorList>
            <person name="Reynolds N.K."/>
            <person name="Stajich J.E."/>
            <person name="Barry K."/>
            <person name="Grigoriev I.V."/>
            <person name="Crous P."/>
            <person name="Smith M.E."/>
        </authorList>
    </citation>
    <scope>NUCLEOTIDE SEQUENCE</scope>
    <source>
        <strain evidence="3">RSA 861</strain>
    </source>
</reference>
<dbReference type="InterPro" id="IPR050357">
    <property type="entry name" value="Arrestin_domain-protein"/>
</dbReference>
<dbReference type="PANTHER" id="PTHR11188">
    <property type="entry name" value="ARRESTIN DOMAIN CONTAINING PROTEIN"/>
    <property type="match status" value="1"/>
</dbReference>
<dbReference type="GO" id="GO:0005737">
    <property type="term" value="C:cytoplasm"/>
    <property type="evidence" value="ECO:0007669"/>
    <property type="project" value="TreeGrafter"/>
</dbReference>
<dbReference type="AlphaFoldDB" id="A0A9W8A752"/>
<dbReference type="EMBL" id="JANBPT010000262">
    <property type="protein sequence ID" value="KAJ1924635.1"/>
    <property type="molecule type" value="Genomic_DNA"/>
</dbReference>
<evidence type="ECO:0000259" key="2">
    <source>
        <dbReference type="Pfam" id="PF00339"/>
    </source>
</evidence>
<accession>A0A9W8A752</accession>
<feature type="region of interest" description="Disordered" evidence="1">
    <location>
        <begin position="365"/>
        <end position="407"/>
    </location>
</feature>
<evidence type="ECO:0000313" key="4">
    <source>
        <dbReference type="Proteomes" id="UP001150569"/>
    </source>
</evidence>
<evidence type="ECO:0000313" key="3">
    <source>
        <dbReference type="EMBL" id="KAJ1924635.1"/>
    </source>
</evidence>
<protein>
    <recommendedName>
        <fullName evidence="2">Arrestin-like N-terminal domain-containing protein</fullName>
    </recommendedName>
</protein>
<name>A0A9W8A752_9FUNG</name>
<feature type="compositionally biased region" description="Pro residues" evidence="1">
    <location>
        <begin position="441"/>
        <end position="453"/>
    </location>
</feature>
<feature type="domain" description="Arrestin-like N-terminal" evidence="2">
    <location>
        <begin position="14"/>
        <end position="137"/>
    </location>
</feature>
<dbReference type="Gene3D" id="2.60.40.640">
    <property type="match status" value="1"/>
</dbReference>
<gene>
    <name evidence="3" type="ORF">IWQ60_005082</name>
</gene>
<keyword evidence="4" id="KW-1185">Reference proteome</keyword>
<evidence type="ECO:0000256" key="1">
    <source>
        <dbReference type="SAM" id="MobiDB-lite"/>
    </source>
</evidence>
<dbReference type="GO" id="GO:0015031">
    <property type="term" value="P:protein transport"/>
    <property type="evidence" value="ECO:0007669"/>
    <property type="project" value="TreeGrafter"/>
</dbReference>
<dbReference type="Proteomes" id="UP001150569">
    <property type="component" value="Unassembled WGS sequence"/>
</dbReference>
<sequence>MFEHFALELPDGVRAQTFRPGDELRGNVTLTVSKPLRAQRLRLQLVAEETTHFRETRRGSPLSLTTKERQAFITVGALVWGMLEDTSSKAWDTIPPGTHRFGFTLTFPEVNYPPSLDRPNVCRVHYALRASLERPGKLVPYEFTPAIDLQFAPVYEGPAERIHTVITETVHDPEQGVAMSFTGTVTTGTVVPGEINSAAVQVESRCDMPIRRVTCELVERIECLATIRGQDRAAIYELPIRAYDATPPVAAGEKAALARALAGPTPDAPARVRHAHFLLPVPYELSPTRSRRLIIDYQLLFTVEFTGLRGLAYKRLQVTTPIRVVHRRAGVDHPVVTLPYHFESGAALAFDVALRTEFRPWDPTNPHWPHKSGMAPSAVGNPAHVPDVSSPPWSHAAGSSNGKGRGNFFKRLVAGHHRADLTSPSASGPALPPRRASIPGFIPPLPPRNPPRV</sequence>
<dbReference type="Pfam" id="PF00339">
    <property type="entry name" value="Arrestin_N"/>
    <property type="match status" value="1"/>
</dbReference>
<proteinExistence type="predicted"/>
<dbReference type="InterPro" id="IPR014752">
    <property type="entry name" value="Arrestin-like_C"/>
</dbReference>
<dbReference type="SUPFAM" id="SSF81296">
    <property type="entry name" value="E set domains"/>
    <property type="match status" value="1"/>
</dbReference>
<comment type="caution">
    <text evidence="3">The sequence shown here is derived from an EMBL/GenBank/DDBJ whole genome shotgun (WGS) entry which is preliminary data.</text>
</comment>
<dbReference type="OrthoDB" id="9984275at2759"/>
<dbReference type="InterPro" id="IPR011021">
    <property type="entry name" value="Arrestin-like_N"/>
</dbReference>
<feature type="region of interest" description="Disordered" evidence="1">
    <location>
        <begin position="419"/>
        <end position="453"/>
    </location>
</feature>
<dbReference type="PANTHER" id="PTHR11188:SF17">
    <property type="entry name" value="FI21816P1"/>
    <property type="match status" value="1"/>
</dbReference>
<organism evidence="3 4">
    <name type="scientific">Tieghemiomyces parasiticus</name>
    <dbReference type="NCBI Taxonomy" id="78921"/>
    <lineage>
        <taxon>Eukaryota</taxon>
        <taxon>Fungi</taxon>
        <taxon>Fungi incertae sedis</taxon>
        <taxon>Zoopagomycota</taxon>
        <taxon>Kickxellomycotina</taxon>
        <taxon>Dimargaritomycetes</taxon>
        <taxon>Dimargaritales</taxon>
        <taxon>Dimargaritaceae</taxon>
        <taxon>Tieghemiomyces</taxon>
    </lineage>
</organism>
<dbReference type="InterPro" id="IPR014756">
    <property type="entry name" value="Ig_E-set"/>
</dbReference>